<comment type="caution">
    <text evidence="3">The sequence shown here is derived from an EMBL/GenBank/DDBJ whole genome shotgun (WGS) entry which is preliminary data.</text>
</comment>
<dbReference type="SMART" id="SM00530">
    <property type="entry name" value="HTH_XRE"/>
    <property type="match status" value="2"/>
</dbReference>
<dbReference type="Pfam" id="PF12844">
    <property type="entry name" value="HTH_19"/>
    <property type="match status" value="1"/>
</dbReference>
<dbReference type="InterPro" id="IPR001387">
    <property type="entry name" value="Cro/C1-type_HTH"/>
</dbReference>
<evidence type="ECO:0000313" key="3">
    <source>
        <dbReference type="EMBL" id="MCQ5060289.1"/>
    </source>
</evidence>
<dbReference type="PANTHER" id="PTHR46797">
    <property type="entry name" value="HTH-TYPE TRANSCRIPTIONAL REGULATOR"/>
    <property type="match status" value="1"/>
</dbReference>
<sequence length="199" mass="23416">MNERIKEIREVLKLSQEEFGKRIGITRAAISNIEKGIRNPSEQTIKFICKEYKINQNWLKSGIGEMFSNDQDIFLDDLTELNSLGERIKKLRIVLSLSQREFGERIGISKTSVSRLEKNERNPSEQTIKSICREFNINYAWLKDGIGDMFLNTSKDLFDQLANKYNLNEFDIKVIKRYVNFSKEQRHLIKDIFINEKDD</sequence>
<keyword evidence="1" id="KW-0238">DNA-binding</keyword>
<protein>
    <submittedName>
        <fullName evidence="3">Helix-turn-helix domain-containing protein</fullName>
    </submittedName>
</protein>
<evidence type="ECO:0000259" key="2">
    <source>
        <dbReference type="PROSITE" id="PS50943"/>
    </source>
</evidence>
<dbReference type="InterPro" id="IPR010982">
    <property type="entry name" value="Lambda_DNA-bd_dom_sf"/>
</dbReference>
<accession>A0AAP2XL37</accession>
<dbReference type="GO" id="GO:0003677">
    <property type="term" value="F:DNA binding"/>
    <property type="evidence" value="ECO:0007669"/>
    <property type="project" value="UniProtKB-KW"/>
</dbReference>
<feature type="domain" description="HTH cro/C1-type" evidence="2">
    <location>
        <begin position="88"/>
        <end position="142"/>
    </location>
</feature>
<dbReference type="PROSITE" id="PS50943">
    <property type="entry name" value="HTH_CROC1"/>
    <property type="match status" value="2"/>
</dbReference>
<dbReference type="GO" id="GO:0003700">
    <property type="term" value="F:DNA-binding transcription factor activity"/>
    <property type="evidence" value="ECO:0007669"/>
    <property type="project" value="TreeGrafter"/>
</dbReference>
<dbReference type="Pfam" id="PF01381">
    <property type="entry name" value="HTH_3"/>
    <property type="match status" value="1"/>
</dbReference>
<feature type="domain" description="HTH cro/C1-type" evidence="2">
    <location>
        <begin position="5"/>
        <end position="59"/>
    </location>
</feature>
<gene>
    <name evidence="3" type="ORF">NE542_00335</name>
</gene>
<dbReference type="Gene3D" id="1.10.260.40">
    <property type="entry name" value="lambda repressor-like DNA-binding domains"/>
    <property type="match status" value="2"/>
</dbReference>
<dbReference type="CDD" id="cd00093">
    <property type="entry name" value="HTH_XRE"/>
    <property type="match status" value="2"/>
</dbReference>
<evidence type="ECO:0000313" key="4">
    <source>
        <dbReference type="Proteomes" id="UP001204814"/>
    </source>
</evidence>
<dbReference type="SUPFAM" id="SSF47413">
    <property type="entry name" value="lambda repressor-like DNA-binding domains"/>
    <property type="match status" value="2"/>
</dbReference>
<reference evidence="3" key="1">
    <citation type="submission" date="2022-06" db="EMBL/GenBank/DDBJ databases">
        <title>Isolation of gut microbiota from human fecal samples.</title>
        <authorList>
            <person name="Pamer E.G."/>
            <person name="Barat B."/>
            <person name="Waligurski E."/>
            <person name="Medina S."/>
            <person name="Paddock L."/>
            <person name="Mostad J."/>
        </authorList>
    </citation>
    <scope>NUCLEOTIDE SEQUENCE</scope>
    <source>
        <strain evidence="3">DFI.6.24</strain>
    </source>
</reference>
<proteinExistence type="predicted"/>
<dbReference type="Proteomes" id="UP001204814">
    <property type="component" value="Unassembled WGS sequence"/>
</dbReference>
<dbReference type="GO" id="GO:0005829">
    <property type="term" value="C:cytosol"/>
    <property type="evidence" value="ECO:0007669"/>
    <property type="project" value="TreeGrafter"/>
</dbReference>
<dbReference type="InterPro" id="IPR050807">
    <property type="entry name" value="TransReg_Diox_bact_type"/>
</dbReference>
<organism evidence="3 4">
    <name type="scientific">Faecalibacillus intestinalis</name>
    <dbReference type="NCBI Taxonomy" id="1982626"/>
    <lineage>
        <taxon>Bacteria</taxon>
        <taxon>Bacillati</taxon>
        <taxon>Bacillota</taxon>
        <taxon>Erysipelotrichia</taxon>
        <taxon>Erysipelotrichales</taxon>
        <taxon>Coprobacillaceae</taxon>
        <taxon>Faecalibacillus</taxon>
    </lineage>
</organism>
<name>A0AAP2XL37_9FIRM</name>
<dbReference type="EMBL" id="JANGBO010000001">
    <property type="protein sequence ID" value="MCQ5060289.1"/>
    <property type="molecule type" value="Genomic_DNA"/>
</dbReference>
<evidence type="ECO:0000256" key="1">
    <source>
        <dbReference type="ARBA" id="ARBA00023125"/>
    </source>
</evidence>
<dbReference type="RefSeq" id="WP_118469692.1">
    <property type="nucleotide sequence ID" value="NZ_JAJDKX010000003.1"/>
</dbReference>
<dbReference type="AlphaFoldDB" id="A0AAP2XL37"/>
<dbReference type="PANTHER" id="PTHR46797:SF1">
    <property type="entry name" value="METHYLPHOSPHONATE SYNTHASE"/>
    <property type="match status" value="1"/>
</dbReference>